<dbReference type="PROSITE" id="PS51669">
    <property type="entry name" value="4FE4S_MOW_BIS_MGD"/>
    <property type="match status" value="1"/>
</dbReference>
<dbReference type="Pfam" id="PF13510">
    <property type="entry name" value="Fer2_4"/>
    <property type="match status" value="1"/>
</dbReference>
<dbReference type="GO" id="GO:0046872">
    <property type="term" value="F:metal ion binding"/>
    <property type="evidence" value="ECO:0007669"/>
    <property type="project" value="UniProtKB-KW"/>
</dbReference>
<keyword evidence="6" id="KW-0408">Iron</keyword>
<dbReference type="Gene3D" id="3.10.20.740">
    <property type="match status" value="1"/>
</dbReference>
<dbReference type="EMBL" id="QHBU01000156">
    <property type="protein sequence ID" value="PZR80317.1"/>
    <property type="molecule type" value="Genomic_DNA"/>
</dbReference>
<dbReference type="GO" id="GO:0003954">
    <property type="term" value="F:NADH dehydrogenase activity"/>
    <property type="evidence" value="ECO:0007669"/>
    <property type="project" value="TreeGrafter"/>
</dbReference>
<dbReference type="InterPro" id="IPR006963">
    <property type="entry name" value="Mopterin_OxRdtase_4Fe-4S_dom"/>
</dbReference>
<dbReference type="InterPro" id="IPR054351">
    <property type="entry name" value="NADH_UbQ_OxRdtase_ferredoxin"/>
</dbReference>
<organism evidence="12 13">
    <name type="scientific">Candidatus Aeolococcus gillhamiae</name>
    <dbReference type="NCBI Taxonomy" id="3127015"/>
    <lineage>
        <taxon>Bacteria</taxon>
        <taxon>Bacillati</taxon>
        <taxon>Candidatus Dormiibacterota</taxon>
        <taxon>Candidatus Dormibacteria</taxon>
        <taxon>Candidatus Aeolococcales</taxon>
        <taxon>Candidatus Aeolococcaceae</taxon>
        <taxon>Candidatus Aeolococcus</taxon>
    </lineage>
</organism>
<dbReference type="InterPro" id="IPR006656">
    <property type="entry name" value="Mopterin_OxRdtase"/>
</dbReference>
<evidence type="ECO:0000256" key="7">
    <source>
        <dbReference type="ARBA" id="ARBA00023014"/>
    </source>
</evidence>
<evidence type="ECO:0000256" key="8">
    <source>
        <dbReference type="ARBA" id="ARBA00023027"/>
    </source>
</evidence>
<dbReference type="FunFam" id="3.10.20.740:FF:000001">
    <property type="entry name" value="NADH-quinone oxidoreductase subunit G"/>
    <property type="match status" value="1"/>
</dbReference>
<dbReference type="InterPro" id="IPR036010">
    <property type="entry name" value="2Fe-2S_ferredoxin-like_sf"/>
</dbReference>
<dbReference type="InterPro" id="IPR050123">
    <property type="entry name" value="Prok_molybdopt-oxidoreductase"/>
</dbReference>
<dbReference type="Pfam" id="PF10588">
    <property type="entry name" value="NADH-G_4Fe-4S_3"/>
    <property type="match status" value="1"/>
</dbReference>
<dbReference type="PROSITE" id="PS00642">
    <property type="entry name" value="COMPLEX1_75K_2"/>
    <property type="match status" value="1"/>
</dbReference>
<evidence type="ECO:0008006" key="14">
    <source>
        <dbReference type="Google" id="ProtNLM"/>
    </source>
</evidence>
<evidence type="ECO:0000313" key="13">
    <source>
        <dbReference type="Proteomes" id="UP000248724"/>
    </source>
</evidence>
<dbReference type="PANTHER" id="PTHR43105:SF13">
    <property type="entry name" value="NADH-UBIQUINONE OXIDOREDUCTASE 75 KDA SUBUNIT, MITOCHONDRIAL"/>
    <property type="match status" value="1"/>
</dbReference>
<dbReference type="Pfam" id="PF04879">
    <property type="entry name" value="Molybdop_Fe4S4"/>
    <property type="match status" value="1"/>
</dbReference>
<dbReference type="PROSITE" id="PS00643">
    <property type="entry name" value="COMPLEX1_75K_3"/>
    <property type="match status" value="1"/>
</dbReference>
<dbReference type="PANTHER" id="PTHR43105">
    <property type="entry name" value="RESPIRATORY NITRATE REDUCTASE"/>
    <property type="match status" value="1"/>
</dbReference>
<dbReference type="PROSITE" id="PS51839">
    <property type="entry name" value="4FE4S_HC3"/>
    <property type="match status" value="1"/>
</dbReference>
<dbReference type="CDD" id="cd00207">
    <property type="entry name" value="fer2"/>
    <property type="match status" value="1"/>
</dbReference>
<evidence type="ECO:0000256" key="9">
    <source>
        <dbReference type="ARBA" id="ARBA00034078"/>
    </source>
</evidence>
<evidence type="ECO:0000256" key="1">
    <source>
        <dbReference type="ARBA" id="ARBA00001966"/>
    </source>
</evidence>
<dbReference type="PROSITE" id="PS00641">
    <property type="entry name" value="COMPLEX1_75K_1"/>
    <property type="match status" value="1"/>
</dbReference>
<evidence type="ECO:0000256" key="6">
    <source>
        <dbReference type="ARBA" id="ARBA00023004"/>
    </source>
</evidence>
<dbReference type="Pfam" id="PF00384">
    <property type="entry name" value="Molybdopterin"/>
    <property type="match status" value="2"/>
</dbReference>
<dbReference type="SMART" id="SM00926">
    <property type="entry name" value="Molybdop_Fe4S4"/>
    <property type="match status" value="1"/>
</dbReference>
<evidence type="ECO:0000256" key="2">
    <source>
        <dbReference type="ARBA" id="ARBA00005404"/>
    </source>
</evidence>
<comment type="cofactor">
    <cofactor evidence="9">
        <name>[2Fe-2S] cluster</name>
        <dbReference type="ChEBI" id="CHEBI:190135"/>
    </cofactor>
</comment>
<evidence type="ECO:0000259" key="10">
    <source>
        <dbReference type="PROSITE" id="PS51669"/>
    </source>
</evidence>
<feature type="domain" description="4Fe-4S His(Cys)3-ligated-type" evidence="11">
    <location>
        <begin position="92"/>
        <end position="131"/>
    </location>
</feature>
<dbReference type="SUPFAM" id="SSF54292">
    <property type="entry name" value="2Fe-2S ferredoxin-like"/>
    <property type="match status" value="1"/>
</dbReference>
<accession>A0A2W5Z8G0</accession>
<gene>
    <name evidence="12" type="ORF">DLM65_08370</name>
</gene>
<sequence>MAADATPPAAPDDGLVGVTIDGRSIRLAKGTLLTDAATDLGIHIPIYCSHPKMDPVAVCRMCLVHVEKMPKLQPACATYVAEGMVVDTQRADVTKTREGMLEFLLLNHPLDCPVCDRGGECDLQDFAFRYGPPASRFPITEKVHFNKAVVLSEKIELDQERCILCWRCTRYYEEITGEKELVLQERGVHTLINTFDGGQLKSDFQGNLPEVCPVGALTHRQYRFKSRPWDLQRTKGVCPECSYGCNINIDSRDFEVRRFASRDNPQVEDMWLCDRGRYSAESWNDVERIRRPAVRADGKVRDVSVSEAIATAARSIRSVLERDGPGAIAVLGSAQNTNEELWLLQRLGREVLGTSHIDHQLETFTDIGPHEHSLGIAEIEECAAVIVLGDEPEHEAPVLTLRLYKAATKRGVSVRRVEHDVSARSIGELPDGVIGVIADEIHREHAARLAAELGRSRTVRRLTITRDVNGRGAKDVGVLPNSGPGYATVADPGKAGRQILEAAAAGGVKALVVMGGSLWADDVAPLVERAAARSEVLVVIDTRPGPLSRGATVLIPGHAYFEKAGTVTNVEGRVQRIRPALPPATQTPTETRILSALAAELGAPGWPGDPLLVNRELVAAIPAYGVAGNGGRAIFDAAVPA</sequence>
<keyword evidence="3" id="KW-0004">4Fe-4S</keyword>
<protein>
    <recommendedName>
        <fullName evidence="14">NADH-quinone oxidoreductase</fullName>
    </recommendedName>
</protein>
<dbReference type="Gene3D" id="3.30.70.20">
    <property type="match status" value="1"/>
</dbReference>
<evidence type="ECO:0000313" key="12">
    <source>
        <dbReference type="EMBL" id="PZR80317.1"/>
    </source>
</evidence>
<dbReference type="InterPro" id="IPR019574">
    <property type="entry name" value="NADH_UbQ_OxRdtase_Gsu_4Fe4S-bd"/>
</dbReference>
<dbReference type="Gene3D" id="3.40.228.10">
    <property type="entry name" value="Dimethylsulfoxide Reductase, domain 2"/>
    <property type="match status" value="1"/>
</dbReference>
<evidence type="ECO:0000256" key="3">
    <source>
        <dbReference type="ARBA" id="ARBA00022485"/>
    </source>
</evidence>
<dbReference type="AlphaFoldDB" id="A0A2W5Z8G0"/>
<comment type="cofactor">
    <cofactor evidence="1">
        <name>[4Fe-4S] cluster</name>
        <dbReference type="ChEBI" id="CHEBI:49883"/>
    </cofactor>
</comment>
<dbReference type="GO" id="GO:0042773">
    <property type="term" value="P:ATP synthesis coupled electron transport"/>
    <property type="evidence" value="ECO:0007669"/>
    <property type="project" value="InterPro"/>
</dbReference>
<dbReference type="SUPFAM" id="SSF53706">
    <property type="entry name" value="Formate dehydrogenase/DMSO reductase, domains 1-3"/>
    <property type="match status" value="1"/>
</dbReference>
<dbReference type="InterPro" id="IPR000283">
    <property type="entry name" value="NADH_UbQ_OxRdtase_75kDa_su_CS"/>
</dbReference>
<dbReference type="Gene3D" id="2.20.25.90">
    <property type="entry name" value="ADC-like domains"/>
    <property type="match status" value="1"/>
</dbReference>
<dbReference type="GO" id="GO:0051537">
    <property type="term" value="F:2 iron, 2 sulfur cluster binding"/>
    <property type="evidence" value="ECO:0007669"/>
    <property type="project" value="UniProtKB-KW"/>
</dbReference>
<reference evidence="12 13" key="1">
    <citation type="journal article" date="2017" name="Nature">
        <title>Atmospheric trace gases support primary production in Antarctic desert surface soil.</title>
        <authorList>
            <person name="Ji M."/>
            <person name="Greening C."/>
            <person name="Vanwonterghem I."/>
            <person name="Carere C.R."/>
            <person name="Bay S.K."/>
            <person name="Steen J.A."/>
            <person name="Montgomery K."/>
            <person name="Lines T."/>
            <person name="Beardall J."/>
            <person name="van Dorst J."/>
            <person name="Snape I."/>
            <person name="Stott M.B."/>
            <person name="Hugenholtz P."/>
            <person name="Ferrari B.C."/>
        </authorList>
    </citation>
    <scope>NUCLEOTIDE SEQUENCE [LARGE SCALE GENOMIC DNA]</scope>
    <source>
        <strain evidence="12">RRmetagenome_bin12</strain>
    </source>
</reference>
<evidence type="ECO:0000256" key="4">
    <source>
        <dbReference type="ARBA" id="ARBA00022723"/>
    </source>
</evidence>
<keyword evidence="7" id="KW-0411">Iron-sulfur</keyword>
<dbReference type="GO" id="GO:0048038">
    <property type="term" value="F:quinone binding"/>
    <property type="evidence" value="ECO:0007669"/>
    <property type="project" value="UniProtKB-KW"/>
</dbReference>
<dbReference type="SMART" id="SM00929">
    <property type="entry name" value="NADH-G_4Fe-4S_3"/>
    <property type="match status" value="1"/>
</dbReference>
<comment type="similarity">
    <text evidence="2">Belongs to the complex I 75 kDa subunit family.</text>
</comment>
<dbReference type="Pfam" id="PF22117">
    <property type="entry name" value="Fer4_Nqo3"/>
    <property type="match status" value="1"/>
</dbReference>
<dbReference type="SUPFAM" id="SSF54862">
    <property type="entry name" value="4Fe-4S ferredoxins"/>
    <property type="match status" value="1"/>
</dbReference>
<dbReference type="Gene3D" id="3.40.50.740">
    <property type="match status" value="2"/>
</dbReference>
<feature type="domain" description="4Fe-4S Mo/W bis-MGD-type" evidence="10">
    <location>
        <begin position="231"/>
        <end position="287"/>
    </location>
</feature>
<dbReference type="Proteomes" id="UP000248724">
    <property type="component" value="Unassembled WGS sequence"/>
</dbReference>
<keyword evidence="5" id="KW-1278">Translocase</keyword>
<dbReference type="GO" id="GO:0051539">
    <property type="term" value="F:4 iron, 4 sulfur cluster binding"/>
    <property type="evidence" value="ECO:0007669"/>
    <property type="project" value="UniProtKB-KW"/>
</dbReference>
<comment type="caution">
    <text evidence="12">The sequence shown here is derived from an EMBL/GenBank/DDBJ whole genome shotgun (WGS) entry which is preliminary data.</text>
</comment>
<dbReference type="GO" id="GO:0016020">
    <property type="term" value="C:membrane"/>
    <property type="evidence" value="ECO:0007669"/>
    <property type="project" value="InterPro"/>
</dbReference>
<dbReference type="InterPro" id="IPR001041">
    <property type="entry name" value="2Fe-2S_ferredoxin-type"/>
</dbReference>
<evidence type="ECO:0000259" key="11">
    <source>
        <dbReference type="PROSITE" id="PS51839"/>
    </source>
</evidence>
<name>A0A2W5Z8G0_9BACT</name>
<evidence type="ECO:0000256" key="5">
    <source>
        <dbReference type="ARBA" id="ARBA00022967"/>
    </source>
</evidence>
<keyword evidence="4" id="KW-0479">Metal-binding</keyword>
<keyword evidence="8" id="KW-0520">NAD</keyword>
<dbReference type="GO" id="GO:0008137">
    <property type="term" value="F:NADH dehydrogenase (ubiquinone) activity"/>
    <property type="evidence" value="ECO:0007669"/>
    <property type="project" value="InterPro"/>
</dbReference>
<proteinExistence type="inferred from homology"/>